<dbReference type="Proteomes" id="UP000199476">
    <property type="component" value="Unassembled WGS sequence"/>
</dbReference>
<dbReference type="RefSeq" id="WP_234985462.1">
    <property type="nucleotide sequence ID" value="NZ_FNGO01000002.1"/>
</dbReference>
<organism evidence="3 4">
    <name type="scientific">Halarsenatibacter silvermanii</name>
    <dbReference type="NCBI Taxonomy" id="321763"/>
    <lineage>
        <taxon>Bacteria</taxon>
        <taxon>Bacillati</taxon>
        <taxon>Bacillota</taxon>
        <taxon>Clostridia</taxon>
        <taxon>Halanaerobiales</taxon>
        <taxon>Halarsenatibacteraceae</taxon>
        <taxon>Halarsenatibacter</taxon>
    </lineage>
</organism>
<dbReference type="STRING" id="321763.SAMN04488692_10219"/>
<evidence type="ECO:0000313" key="4">
    <source>
        <dbReference type="Proteomes" id="UP000199476"/>
    </source>
</evidence>
<keyword evidence="2" id="KW-0812">Transmembrane</keyword>
<dbReference type="InterPro" id="IPR021435">
    <property type="entry name" value="DUF3084"/>
</dbReference>
<keyword evidence="1" id="KW-0175">Coiled coil</keyword>
<dbReference type="EMBL" id="FNGO01000002">
    <property type="protein sequence ID" value="SDL15707.1"/>
    <property type="molecule type" value="Genomic_DNA"/>
</dbReference>
<evidence type="ECO:0000256" key="1">
    <source>
        <dbReference type="SAM" id="Coils"/>
    </source>
</evidence>
<feature type="coiled-coil region" evidence="1">
    <location>
        <begin position="70"/>
        <end position="167"/>
    </location>
</feature>
<keyword evidence="2" id="KW-0472">Membrane</keyword>
<dbReference type="Gene3D" id="1.10.287.1490">
    <property type="match status" value="1"/>
</dbReference>
<evidence type="ECO:0000256" key="2">
    <source>
        <dbReference type="SAM" id="Phobius"/>
    </source>
</evidence>
<name>A0A1G9HRS0_9FIRM</name>
<proteinExistence type="predicted"/>
<dbReference type="Pfam" id="PF11283">
    <property type="entry name" value="DUF3084"/>
    <property type="match status" value="1"/>
</dbReference>
<evidence type="ECO:0008006" key="5">
    <source>
        <dbReference type="Google" id="ProtNLM"/>
    </source>
</evidence>
<evidence type="ECO:0000313" key="3">
    <source>
        <dbReference type="EMBL" id="SDL15707.1"/>
    </source>
</evidence>
<accession>A0A1G9HRS0</accession>
<feature type="transmembrane region" description="Helical" evidence="2">
    <location>
        <begin position="42"/>
        <end position="67"/>
    </location>
</feature>
<sequence length="388" mass="44041">MYAFVLVIMLILLSGMIAYIGDQLGMKIGKKRISIFGLRPRYSSIIITVVTGMVIATLSVVILLSVYSGLRQALFNINEVMERLEQLDTELERRTAEVEEMEEQRDELQGRLDELRDERDELQVMVDDLSGERYELENRIEELNEELAAVSEELDEARDQLAYFRDEDIVFRRGEIIYSAVIEGGRSEDEIIADINDFLAQANAAASERPIELDDDTGMALHLQTEDILHAAQLLYNLERGERMIISLAARVNVPRHDKLRADLHLNRNFVVYDEGESIADRTIDADSSTSEIDDELRELLAEVNYHASQEGILQNIDGTVGSLDFVNFYQLVSDIQEYEGEVSVKVEASEEIWRSDRLSDNITFSIEAASGEEEAARIEFSGDEEDV</sequence>
<protein>
    <recommendedName>
        <fullName evidence="5">DUF3084 domain-containing protein</fullName>
    </recommendedName>
</protein>
<reference evidence="3 4" key="1">
    <citation type="submission" date="2016-10" db="EMBL/GenBank/DDBJ databases">
        <authorList>
            <person name="de Groot N.N."/>
        </authorList>
    </citation>
    <scope>NUCLEOTIDE SEQUENCE [LARGE SCALE GENOMIC DNA]</scope>
    <source>
        <strain evidence="3 4">SLAS-1</strain>
    </source>
</reference>
<dbReference type="AlphaFoldDB" id="A0A1G9HRS0"/>
<gene>
    <name evidence="3" type="ORF">SAMN04488692_10219</name>
</gene>
<keyword evidence="2" id="KW-1133">Transmembrane helix</keyword>
<keyword evidence="4" id="KW-1185">Reference proteome</keyword>